<dbReference type="OMA" id="VQYNMAR"/>
<dbReference type="OrthoDB" id="425555at2759"/>
<dbReference type="VEuPathDB" id="FungiDB:PITG_01511"/>
<dbReference type="GO" id="GO:0019905">
    <property type="term" value="F:syntaxin binding"/>
    <property type="evidence" value="ECO:0007669"/>
    <property type="project" value="InterPro"/>
</dbReference>
<proteinExistence type="inferred from homology"/>
<feature type="compositionally biased region" description="Basic and acidic residues" evidence="3">
    <location>
        <begin position="37"/>
        <end position="49"/>
    </location>
</feature>
<feature type="compositionally biased region" description="Basic residues" evidence="3">
    <location>
        <begin position="58"/>
        <end position="69"/>
    </location>
</feature>
<dbReference type="HOGENOM" id="CLU_052269_0_0_1"/>
<feature type="compositionally biased region" description="Low complexity" evidence="3">
    <location>
        <begin position="392"/>
        <end position="414"/>
    </location>
</feature>
<feature type="region of interest" description="Disordered" evidence="3">
    <location>
        <begin position="388"/>
        <end position="414"/>
    </location>
</feature>
<evidence type="ECO:0000256" key="3">
    <source>
        <dbReference type="SAM" id="MobiDB-lite"/>
    </source>
</evidence>
<dbReference type="PANTHER" id="PTHR16127:SF13">
    <property type="entry name" value="GH01188P"/>
    <property type="match status" value="1"/>
</dbReference>
<reference evidence="5" key="1">
    <citation type="journal article" date="2009" name="Nature">
        <title>Genome sequence and analysis of the Irish potato famine pathogen Phytophthora infestans.</title>
        <authorList>
            <consortium name="The Broad Institute Genome Sequencing Platform"/>
            <person name="Haas B.J."/>
            <person name="Kamoun S."/>
            <person name="Zody M.C."/>
            <person name="Jiang R.H."/>
            <person name="Handsaker R.E."/>
            <person name="Cano L.M."/>
            <person name="Grabherr M."/>
            <person name="Kodira C.D."/>
            <person name="Raffaele S."/>
            <person name="Torto-Alalibo T."/>
            <person name="Bozkurt T.O."/>
            <person name="Ah-Fong A.M."/>
            <person name="Alvarado L."/>
            <person name="Anderson V.L."/>
            <person name="Armstrong M.R."/>
            <person name="Avrova A."/>
            <person name="Baxter L."/>
            <person name="Beynon J."/>
            <person name="Boevink P.C."/>
            <person name="Bollmann S.R."/>
            <person name="Bos J.I."/>
            <person name="Bulone V."/>
            <person name="Cai G."/>
            <person name="Cakir C."/>
            <person name="Carrington J.C."/>
            <person name="Chawner M."/>
            <person name="Conti L."/>
            <person name="Costanzo S."/>
            <person name="Ewan R."/>
            <person name="Fahlgren N."/>
            <person name="Fischbach M.A."/>
            <person name="Fugelstad J."/>
            <person name="Gilroy E.M."/>
            <person name="Gnerre S."/>
            <person name="Green P.J."/>
            <person name="Grenville-Briggs L.J."/>
            <person name="Griffith J."/>
            <person name="Grunwald N.J."/>
            <person name="Horn K."/>
            <person name="Horner N.R."/>
            <person name="Hu C.H."/>
            <person name="Huitema E."/>
            <person name="Jeong D.H."/>
            <person name="Jones A.M."/>
            <person name="Jones J.D."/>
            <person name="Jones R.W."/>
            <person name="Karlsson E.K."/>
            <person name="Kunjeti S.G."/>
            <person name="Lamour K."/>
            <person name="Liu Z."/>
            <person name="Ma L."/>
            <person name="Maclean D."/>
            <person name="Chibucos M.C."/>
            <person name="McDonald H."/>
            <person name="McWalters J."/>
            <person name="Meijer H.J."/>
            <person name="Morgan W."/>
            <person name="Morris P.F."/>
            <person name="Munro C.A."/>
            <person name="O'Neill K."/>
            <person name="Ospina-Giraldo M."/>
            <person name="Pinzon A."/>
            <person name="Pritchard L."/>
            <person name="Ramsahoye B."/>
            <person name="Ren Q."/>
            <person name="Restrepo S."/>
            <person name="Roy S."/>
            <person name="Sadanandom A."/>
            <person name="Savidor A."/>
            <person name="Schornack S."/>
            <person name="Schwartz D.C."/>
            <person name="Schumann U.D."/>
            <person name="Schwessinger B."/>
            <person name="Seyer L."/>
            <person name="Sharpe T."/>
            <person name="Silvar C."/>
            <person name="Song J."/>
            <person name="Studholme D.J."/>
            <person name="Sykes S."/>
            <person name="Thines M."/>
            <person name="van de Vondervoort P.J."/>
            <person name="Phuntumart V."/>
            <person name="Wawra S."/>
            <person name="Weide R."/>
            <person name="Win J."/>
            <person name="Young C."/>
            <person name="Zhou S."/>
            <person name="Fry W."/>
            <person name="Meyers B.C."/>
            <person name="van West P."/>
            <person name="Ristaino J."/>
            <person name="Govers F."/>
            <person name="Birch P.R."/>
            <person name="Whisson S.C."/>
            <person name="Judelson H.S."/>
            <person name="Nusbaum C."/>
        </authorList>
    </citation>
    <scope>NUCLEOTIDE SEQUENCE [LARGE SCALE GENOMIC DNA]</scope>
    <source>
        <strain evidence="5">T30-4</strain>
    </source>
</reference>
<dbReference type="InterPro" id="IPR026183">
    <property type="entry name" value="Taxilin_fam"/>
</dbReference>
<organism evidence="4 5">
    <name type="scientific">Phytophthora infestans (strain T30-4)</name>
    <name type="common">Potato late blight agent</name>
    <dbReference type="NCBI Taxonomy" id="403677"/>
    <lineage>
        <taxon>Eukaryota</taxon>
        <taxon>Sar</taxon>
        <taxon>Stramenopiles</taxon>
        <taxon>Oomycota</taxon>
        <taxon>Peronosporomycetes</taxon>
        <taxon>Peronosporales</taxon>
        <taxon>Peronosporaceae</taxon>
        <taxon>Phytophthora</taxon>
    </lineage>
</organism>
<evidence type="ECO:0000256" key="2">
    <source>
        <dbReference type="SAM" id="Coils"/>
    </source>
</evidence>
<sequence length="414" mass="47248">MADEQTRTRMEPPSLELKQFGRETKNLKHKHKSKRSGKCDANKGGELKRTPPSAVPPGRHHAHSKRNSKANREDALRELLAGKIAEIEVGGDENLEAPIDLAGIYQDETLATRLKDEASEHLELMQKKIGELNSKYILLKQRKSAVSTELVKTNTSKVKLEQLCRELQKQNKLIVNESRRIADEEDQKRRELSAQFQKTIEDVSAKMDKQGQDYVASLKENEKYVGLQQKLKTFLEQYTVREEHFQRQLEAKDLAVQLAETKLQHQVELTTREAEKVKVTLDKAKEFSDREGELQAQLNSYSEKFDVVQETLTKSNQMFTTFREEMDKMAKTTKKLEKENLALRKKCAAYDSGAIASIQEKVASVEETLKLQEKVKKLESLCRHLQAERNSTRQAQQAQTTVSSATESASKGEH</sequence>
<dbReference type="STRING" id="403677.D0MTF4"/>
<dbReference type="GeneID" id="9468866"/>
<dbReference type="Pfam" id="PF09728">
    <property type="entry name" value="Taxilin"/>
    <property type="match status" value="1"/>
</dbReference>
<dbReference type="EMBL" id="DS028119">
    <property type="protein sequence ID" value="EEY61251.1"/>
    <property type="molecule type" value="Genomic_DNA"/>
</dbReference>
<dbReference type="PANTHER" id="PTHR16127">
    <property type="entry name" value="TAXILIN"/>
    <property type="match status" value="1"/>
</dbReference>
<dbReference type="AlphaFoldDB" id="D0MTF4"/>
<feature type="region of interest" description="Disordered" evidence="3">
    <location>
        <begin position="1"/>
        <end position="74"/>
    </location>
</feature>
<evidence type="ECO:0000313" key="5">
    <source>
        <dbReference type="Proteomes" id="UP000006643"/>
    </source>
</evidence>
<feature type="compositionally biased region" description="Basic residues" evidence="3">
    <location>
        <begin position="27"/>
        <end position="36"/>
    </location>
</feature>
<name>D0MTF4_PHYIT</name>
<dbReference type="KEGG" id="pif:PITG_01511"/>
<comment type="similarity">
    <text evidence="1">Belongs to the taxilin family.</text>
</comment>
<dbReference type="eggNOG" id="KOG1850">
    <property type="taxonomic scope" value="Eukaryota"/>
</dbReference>
<gene>
    <name evidence="4" type="ORF">PITG_01511</name>
</gene>
<dbReference type="Proteomes" id="UP000006643">
    <property type="component" value="Unassembled WGS sequence"/>
</dbReference>
<dbReference type="InParanoid" id="D0MTF4"/>
<accession>D0MTF4</accession>
<keyword evidence="5" id="KW-1185">Reference proteome</keyword>
<evidence type="ECO:0008006" key="6">
    <source>
        <dbReference type="Google" id="ProtNLM"/>
    </source>
</evidence>
<dbReference type="RefSeq" id="XP_002908168.1">
    <property type="nucleotide sequence ID" value="XM_002908122.1"/>
</dbReference>
<evidence type="ECO:0000313" key="4">
    <source>
        <dbReference type="EMBL" id="EEY61251.1"/>
    </source>
</evidence>
<keyword evidence="2" id="KW-0175">Coiled coil</keyword>
<evidence type="ECO:0000256" key="1">
    <source>
        <dbReference type="ARBA" id="ARBA00009550"/>
    </source>
</evidence>
<feature type="coiled-coil region" evidence="2">
    <location>
        <begin position="115"/>
        <end position="187"/>
    </location>
</feature>
<feature type="compositionally biased region" description="Basic and acidic residues" evidence="3">
    <location>
        <begin position="1"/>
        <end position="10"/>
    </location>
</feature>
<protein>
    <recommendedName>
        <fullName evidence="6">Alpha-taxilin</fullName>
    </recommendedName>
</protein>